<dbReference type="Proteomes" id="UP000325291">
    <property type="component" value="Unassembled WGS sequence"/>
</dbReference>
<evidence type="ECO:0000256" key="6">
    <source>
        <dbReference type="ARBA" id="ARBA00023136"/>
    </source>
</evidence>
<dbReference type="AlphaFoldDB" id="A0A5A9ZFN8"/>
<comment type="caution">
    <text evidence="9">The sequence shown here is derived from an EMBL/GenBank/DDBJ whole genome shotgun (WGS) entry which is preliminary data.</text>
</comment>
<keyword evidence="2 7" id="KW-0813">Transport</keyword>
<keyword evidence="5 7" id="KW-1133">Transmembrane helix</keyword>
<feature type="transmembrane region" description="Helical" evidence="7">
    <location>
        <begin position="228"/>
        <end position="253"/>
    </location>
</feature>
<keyword evidence="10" id="KW-1185">Reference proteome</keyword>
<dbReference type="EMBL" id="VINQ01000006">
    <property type="protein sequence ID" value="KAA0916093.1"/>
    <property type="molecule type" value="Genomic_DNA"/>
</dbReference>
<dbReference type="PANTHER" id="PTHR43163">
    <property type="entry name" value="DIPEPTIDE TRANSPORT SYSTEM PERMEASE PROTEIN DPPB-RELATED"/>
    <property type="match status" value="1"/>
</dbReference>
<dbReference type="PROSITE" id="PS50928">
    <property type="entry name" value="ABC_TM1"/>
    <property type="match status" value="1"/>
</dbReference>
<dbReference type="RefSeq" id="WP_111368016.1">
    <property type="nucleotide sequence ID" value="NZ_JASHJG010000001.1"/>
</dbReference>
<protein>
    <submittedName>
        <fullName evidence="9">ABC transporter permease</fullName>
    </submittedName>
</protein>
<evidence type="ECO:0000313" key="9">
    <source>
        <dbReference type="EMBL" id="KAA0916093.1"/>
    </source>
</evidence>
<sequence length="311" mass="33938">MLSYALRTLTRMAITFFVIVTVVFFATRLSGNAVDFVVGDGITSEDRELLISYYELDRPLFTQYLAFLKSFTDGQFGLSFIERRPVSDIVLERIWPSAQLLLAAMTLTLLVSIPLGIVAAIWRDSWIGSAVMMVAFLGYAVPNFVLAVLMMLIFSYWLNWLPVVGNGTALHFIMPTIAMAGVLIAALTRFTRNAMLDVLGQDFMRTARAKGLSEGHVIIKHGLRNAGITILSVIGLQVAGIAAAGSVVIEAIFSWPGIGDLLVSAAVRRDYPVLQFGVLTVALAVIVINALVDLAYAWADPRLRHTVKGGN</sequence>
<dbReference type="Gene3D" id="1.10.3720.10">
    <property type="entry name" value="MetI-like"/>
    <property type="match status" value="1"/>
</dbReference>
<keyword evidence="3" id="KW-1003">Cell membrane</keyword>
<feature type="transmembrane region" description="Helical" evidence="7">
    <location>
        <begin position="12"/>
        <end position="31"/>
    </location>
</feature>
<accession>A0A5A9ZFN8</accession>
<keyword evidence="4 7" id="KW-0812">Transmembrane</keyword>
<dbReference type="GO" id="GO:0055085">
    <property type="term" value="P:transmembrane transport"/>
    <property type="evidence" value="ECO:0007669"/>
    <property type="project" value="InterPro"/>
</dbReference>
<organism evidence="9 10">
    <name type="scientific">Aquicoccus porphyridii</name>
    <dbReference type="NCBI Taxonomy" id="1852029"/>
    <lineage>
        <taxon>Bacteria</taxon>
        <taxon>Pseudomonadati</taxon>
        <taxon>Pseudomonadota</taxon>
        <taxon>Alphaproteobacteria</taxon>
        <taxon>Rhodobacterales</taxon>
        <taxon>Paracoccaceae</taxon>
        <taxon>Aquicoccus</taxon>
    </lineage>
</organism>
<evidence type="ECO:0000256" key="3">
    <source>
        <dbReference type="ARBA" id="ARBA00022475"/>
    </source>
</evidence>
<comment type="similarity">
    <text evidence="7">Belongs to the binding-protein-dependent transport system permease family.</text>
</comment>
<evidence type="ECO:0000256" key="4">
    <source>
        <dbReference type="ARBA" id="ARBA00022692"/>
    </source>
</evidence>
<comment type="subcellular location">
    <subcellularLocation>
        <location evidence="1 7">Cell membrane</location>
        <topology evidence="1 7">Multi-pass membrane protein</topology>
    </subcellularLocation>
</comment>
<proteinExistence type="inferred from homology"/>
<evidence type="ECO:0000256" key="7">
    <source>
        <dbReference type="RuleBase" id="RU363032"/>
    </source>
</evidence>
<gene>
    <name evidence="9" type="ORF">FLO80_10210</name>
</gene>
<dbReference type="InterPro" id="IPR000515">
    <property type="entry name" value="MetI-like"/>
</dbReference>
<dbReference type="CDD" id="cd06261">
    <property type="entry name" value="TM_PBP2"/>
    <property type="match status" value="1"/>
</dbReference>
<feature type="transmembrane region" description="Helical" evidence="7">
    <location>
        <begin position="100"/>
        <end position="122"/>
    </location>
</feature>
<feature type="transmembrane region" description="Helical" evidence="7">
    <location>
        <begin position="273"/>
        <end position="298"/>
    </location>
</feature>
<dbReference type="Pfam" id="PF00528">
    <property type="entry name" value="BPD_transp_1"/>
    <property type="match status" value="1"/>
</dbReference>
<feature type="transmembrane region" description="Helical" evidence="7">
    <location>
        <begin position="169"/>
        <end position="187"/>
    </location>
</feature>
<evidence type="ECO:0000313" key="10">
    <source>
        <dbReference type="Proteomes" id="UP000325291"/>
    </source>
</evidence>
<name>A0A5A9ZFN8_9RHOB</name>
<evidence type="ECO:0000256" key="1">
    <source>
        <dbReference type="ARBA" id="ARBA00004651"/>
    </source>
</evidence>
<dbReference type="GO" id="GO:0005886">
    <property type="term" value="C:plasma membrane"/>
    <property type="evidence" value="ECO:0007669"/>
    <property type="project" value="UniProtKB-SubCell"/>
</dbReference>
<dbReference type="PANTHER" id="PTHR43163:SF6">
    <property type="entry name" value="DIPEPTIDE TRANSPORT SYSTEM PERMEASE PROTEIN DPPB-RELATED"/>
    <property type="match status" value="1"/>
</dbReference>
<feature type="domain" description="ABC transmembrane type-1" evidence="8">
    <location>
        <begin position="94"/>
        <end position="292"/>
    </location>
</feature>
<feature type="transmembrane region" description="Helical" evidence="7">
    <location>
        <begin position="134"/>
        <end position="157"/>
    </location>
</feature>
<reference evidence="9 10" key="1">
    <citation type="submission" date="2019-07" db="EMBL/GenBank/DDBJ databases">
        <title>Aquicoccus porphyridii gen. nov., sp. nov., isolated from a small marine red alga, Porphyridium marinum.</title>
        <authorList>
            <person name="Liu L."/>
        </authorList>
    </citation>
    <scope>NUCLEOTIDE SEQUENCE [LARGE SCALE GENOMIC DNA]</scope>
    <source>
        <strain evidence="9 10">L1 8-17</strain>
    </source>
</reference>
<keyword evidence="6 7" id="KW-0472">Membrane</keyword>
<evidence type="ECO:0000259" key="8">
    <source>
        <dbReference type="PROSITE" id="PS50928"/>
    </source>
</evidence>
<evidence type="ECO:0000256" key="5">
    <source>
        <dbReference type="ARBA" id="ARBA00022989"/>
    </source>
</evidence>
<evidence type="ECO:0000256" key="2">
    <source>
        <dbReference type="ARBA" id="ARBA00022448"/>
    </source>
</evidence>
<dbReference type="InterPro" id="IPR035906">
    <property type="entry name" value="MetI-like_sf"/>
</dbReference>
<dbReference type="SUPFAM" id="SSF161098">
    <property type="entry name" value="MetI-like"/>
    <property type="match status" value="1"/>
</dbReference>